<proteinExistence type="predicted"/>
<feature type="signal peptide" evidence="1">
    <location>
        <begin position="1"/>
        <end position="25"/>
    </location>
</feature>
<evidence type="ECO:0000313" key="3">
    <source>
        <dbReference type="Proteomes" id="UP000595894"/>
    </source>
</evidence>
<dbReference type="Proteomes" id="UP000595894">
    <property type="component" value="Chromosome"/>
</dbReference>
<dbReference type="EMBL" id="CP061035">
    <property type="protein sequence ID" value="QQV78133.1"/>
    <property type="molecule type" value="Genomic_DNA"/>
</dbReference>
<evidence type="ECO:0000313" key="2">
    <source>
        <dbReference type="EMBL" id="QQV78133.1"/>
    </source>
</evidence>
<dbReference type="KEGG" id="sari:H5J25_05280"/>
<gene>
    <name evidence="2" type="ORF">H5J25_05280</name>
</gene>
<name>A0A974S4Y9_9SPHN</name>
<dbReference type="RefSeq" id="WP_202095064.1">
    <property type="nucleotide sequence ID" value="NZ_CP061035.1"/>
</dbReference>
<evidence type="ECO:0000256" key="1">
    <source>
        <dbReference type="SAM" id="SignalP"/>
    </source>
</evidence>
<reference evidence="3" key="1">
    <citation type="submission" date="2020-09" db="EMBL/GenBank/DDBJ databases">
        <title>Sphingomonas sp., a new species isolated from pork steak.</title>
        <authorList>
            <person name="Heidler von Heilborn D."/>
        </authorList>
    </citation>
    <scope>NUCLEOTIDE SEQUENCE [LARGE SCALE GENOMIC DNA]</scope>
</reference>
<organism evidence="2 3">
    <name type="scientific">Sphingomonas aliaeris</name>
    <dbReference type="NCBI Taxonomy" id="2759526"/>
    <lineage>
        <taxon>Bacteria</taxon>
        <taxon>Pseudomonadati</taxon>
        <taxon>Pseudomonadota</taxon>
        <taxon>Alphaproteobacteria</taxon>
        <taxon>Sphingomonadales</taxon>
        <taxon>Sphingomonadaceae</taxon>
        <taxon>Sphingomonas</taxon>
    </lineage>
</organism>
<accession>A0A974S4Y9</accession>
<evidence type="ECO:0008006" key="4">
    <source>
        <dbReference type="Google" id="ProtNLM"/>
    </source>
</evidence>
<protein>
    <recommendedName>
        <fullName evidence="4">DUF3617 family protein</fullName>
    </recommendedName>
</protein>
<keyword evidence="1" id="KW-0732">Signal</keyword>
<keyword evidence="3" id="KW-1185">Reference proteome</keyword>
<dbReference type="AlphaFoldDB" id="A0A974S4Y9"/>
<feature type="chain" id="PRO_5037007880" description="DUF3617 family protein" evidence="1">
    <location>
        <begin position="26"/>
        <end position="132"/>
    </location>
</feature>
<sequence length="132" mass="14103">MQLRILLSGLVSAIAVCAVAAPAQAPSLVALNRIEPGQWALREIGGTDKTLLCVADPRALIHLRHPGAQCSRFVVEDKPRLATVHYTCPGAGHGRTDISVEGPRLIRLRTQGIADGAPFDAEYEGRRIGTCN</sequence>